<feature type="region of interest" description="Disordered" evidence="1">
    <location>
        <begin position="1"/>
        <end position="78"/>
    </location>
</feature>
<comment type="caution">
    <text evidence="2">The sequence shown here is derived from an EMBL/GenBank/DDBJ whole genome shotgun (WGS) entry which is preliminary data.</text>
</comment>
<organism evidence="2 3">
    <name type="scientific">Armadillidium nasatum</name>
    <dbReference type="NCBI Taxonomy" id="96803"/>
    <lineage>
        <taxon>Eukaryota</taxon>
        <taxon>Metazoa</taxon>
        <taxon>Ecdysozoa</taxon>
        <taxon>Arthropoda</taxon>
        <taxon>Crustacea</taxon>
        <taxon>Multicrustacea</taxon>
        <taxon>Malacostraca</taxon>
        <taxon>Eumalacostraca</taxon>
        <taxon>Peracarida</taxon>
        <taxon>Isopoda</taxon>
        <taxon>Oniscidea</taxon>
        <taxon>Crinocheta</taxon>
        <taxon>Armadillidiidae</taxon>
        <taxon>Armadillidium</taxon>
    </lineage>
</organism>
<name>A0A5N5T4N9_9CRUS</name>
<dbReference type="AlphaFoldDB" id="A0A5N5T4N9"/>
<dbReference type="Proteomes" id="UP000326759">
    <property type="component" value="Unassembled WGS sequence"/>
</dbReference>
<evidence type="ECO:0000256" key="1">
    <source>
        <dbReference type="SAM" id="MobiDB-lite"/>
    </source>
</evidence>
<keyword evidence="3" id="KW-1185">Reference proteome</keyword>
<feature type="compositionally biased region" description="Basic and acidic residues" evidence="1">
    <location>
        <begin position="42"/>
        <end position="51"/>
    </location>
</feature>
<reference evidence="2 3" key="1">
    <citation type="journal article" date="2019" name="PLoS Biol.">
        <title>Sex chromosomes control vertical transmission of feminizing Wolbachia symbionts in an isopod.</title>
        <authorList>
            <person name="Becking T."/>
            <person name="Chebbi M.A."/>
            <person name="Giraud I."/>
            <person name="Moumen B."/>
            <person name="Laverre T."/>
            <person name="Caubet Y."/>
            <person name="Peccoud J."/>
            <person name="Gilbert C."/>
            <person name="Cordaux R."/>
        </authorList>
    </citation>
    <scope>NUCLEOTIDE SEQUENCE [LARGE SCALE GENOMIC DNA]</scope>
    <source>
        <strain evidence="2">ANa2</strain>
        <tissue evidence="2">Whole body excluding digestive tract and cuticle</tissue>
    </source>
</reference>
<evidence type="ECO:0000313" key="3">
    <source>
        <dbReference type="Proteomes" id="UP000326759"/>
    </source>
</evidence>
<evidence type="ECO:0000313" key="2">
    <source>
        <dbReference type="EMBL" id="KAB7501157.1"/>
    </source>
</evidence>
<dbReference type="EMBL" id="SEYY01011532">
    <property type="protein sequence ID" value="KAB7501157.1"/>
    <property type="molecule type" value="Genomic_DNA"/>
</dbReference>
<proteinExistence type="predicted"/>
<sequence length="78" mass="8513">MLQQGLFCFSSDTESAREPNTGVAPTGKTKASNLLRNFTSMKEPRLDKVEEGQANGEKNGGNEETKDGKSNTPSEKHR</sequence>
<feature type="compositionally biased region" description="Basic and acidic residues" evidence="1">
    <location>
        <begin position="60"/>
        <end position="69"/>
    </location>
</feature>
<feature type="compositionally biased region" description="Polar residues" evidence="1">
    <location>
        <begin position="29"/>
        <end position="40"/>
    </location>
</feature>
<accession>A0A5N5T4N9</accession>
<protein>
    <submittedName>
        <fullName evidence="2">Uncharacterized protein</fullName>
    </submittedName>
</protein>
<gene>
    <name evidence="2" type="ORF">Anas_05280</name>
</gene>